<protein>
    <submittedName>
        <fullName evidence="1">26397_t:CDS:1</fullName>
    </submittedName>
</protein>
<evidence type="ECO:0000313" key="2">
    <source>
        <dbReference type="Proteomes" id="UP000789405"/>
    </source>
</evidence>
<dbReference type="AlphaFoldDB" id="A0A9N9I939"/>
<comment type="caution">
    <text evidence="1">The sequence shown here is derived from an EMBL/GenBank/DDBJ whole genome shotgun (WGS) entry which is preliminary data.</text>
</comment>
<dbReference type="EMBL" id="CAJVPY010011223">
    <property type="protein sequence ID" value="CAG8725260.1"/>
    <property type="molecule type" value="Genomic_DNA"/>
</dbReference>
<sequence length="286" mass="32673">DLSETSESSNAIIITKKQRYRIDLSADWPANYIIESSSKTPLQIQVTIKLEPSDFVGSRPVSPVLIPSIDNVDNSNIAQPETLILPSINVSDDKQAHNSFNSINIQEPNSNSKPRVVLSKTSDNSFLPLNTASASKNQTYYTTNTFQITRKNKLVSPFISVPNDVPPVIFLEAWENKIQEYTFTKNDSDTNENIDEARRQLKLKKEKNKPTTVQCFYDLSGNAYLQENFTKYNLRSYISKGSNQIEETEISDLFDYYYGEELSKKNTYQMGELSLEQYLRLQSFLE</sequence>
<reference evidence="1" key="1">
    <citation type="submission" date="2021-06" db="EMBL/GenBank/DDBJ databases">
        <authorList>
            <person name="Kallberg Y."/>
            <person name="Tangrot J."/>
            <person name="Rosling A."/>
        </authorList>
    </citation>
    <scope>NUCLEOTIDE SEQUENCE</scope>
    <source>
        <strain evidence="1">MA453B</strain>
    </source>
</reference>
<organism evidence="1 2">
    <name type="scientific">Dentiscutata erythropus</name>
    <dbReference type="NCBI Taxonomy" id="1348616"/>
    <lineage>
        <taxon>Eukaryota</taxon>
        <taxon>Fungi</taxon>
        <taxon>Fungi incertae sedis</taxon>
        <taxon>Mucoromycota</taxon>
        <taxon>Glomeromycotina</taxon>
        <taxon>Glomeromycetes</taxon>
        <taxon>Diversisporales</taxon>
        <taxon>Gigasporaceae</taxon>
        <taxon>Dentiscutata</taxon>
    </lineage>
</organism>
<feature type="non-terminal residue" evidence="1">
    <location>
        <position position="286"/>
    </location>
</feature>
<gene>
    <name evidence="1" type="ORF">DERYTH_LOCUS14658</name>
</gene>
<dbReference type="OrthoDB" id="2493416at2759"/>
<evidence type="ECO:0000313" key="1">
    <source>
        <dbReference type="EMBL" id="CAG8725260.1"/>
    </source>
</evidence>
<accession>A0A9N9I939</accession>
<proteinExistence type="predicted"/>
<name>A0A9N9I939_9GLOM</name>
<keyword evidence="2" id="KW-1185">Reference proteome</keyword>
<dbReference type="Proteomes" id="UP000789405">
    <property type="component" value="Unassembled WGS sequence"/>
</dbReference>